<evidence type="ECO:0000313" key="2">
    <source>
        <dbReference type="Proteomes" id="UP000216052"/>
    </source>
</evidence>
<protein>
    <submittedName>
        <fullName evidence="1">Uncharacterized protein</fullName>
    </submittedName>
</protein>
<name>A0ABZ3J660_SPOA4</name>
<dbReference type="EMBL" id="CP155571">
    <property type="protein sequence ID" value="XFO73877.1"/>
    <property type="molecule type" value="Genomic_DNA"/>
</dbReference>
<reference evidence="1" key="1">
    <citation type="submission" date="2024-05" db="EMBL/GenBank/DDBJ databases">
        <title>Isolation and characterization of Sporomusa carbonis sp. nov., a carboxydotrophic hydrogenogen in the genus of Sporomusa isolated from a charcoal burning pile.</title>
        <authorList>
            <person name="Boeer T."/>
            <person name="Rosenbaum F."/>
            <person name="Eysell L."/>
            <person name="Mueller V."/>
            <person name="Daniel R."/>
            <person name="Poehlein A."/>
        </authorList>
    </citation>
    <scope>NUCLEOTIDE SEQUENCE [LARGE SCALE GENOMIC DNA]</scope>
    <source>
        <strain evidence="1">DSM 3132</strain>
    </source>
</reference>
<evidence type="ECO:0000313" key="1">
    <source>
        <dbReference type="EMBL" id="XFO73877.1"/>
    </source>
</evidence>
<keyword evidence="2" id="KW-1185">Reference proteome</keyword>
<gene>
    <name evidence="1" type="ORF">SPACI_039850</name>
</gene>
<organism evidence="1 2">
    <name type="scientific">Sporomusa acidovorans (strain ATCC 49682 / DSM 3132 / Mol)</name>
    <dbReference type="NCBI Taxonomy" id="1123286"/>
    <lineage>
        <taxon>Bacteria</taxon>
        <taxon>Bacillati</taxon>
        <taxon>Bacillota</taxon>
        <taxon>Negativicutes</taxon>
        <taxon>Selenomonadales</taxon>
        <taxon>Sporomusaceae</taxon>
        <taxon>Sporomusa</taxon>
    </lineage>
</organism>
<proteinExistence type="predicted"/>
<accession>A0ABZ3J660</accession>
<sequence>MLVKKERLLFRLPIFFNLMWFAITRSEEKFIYLAVVFKDEFTASNQV</sequence>
<dbReference type="Proteomes" id="UP000216052">
    <property type="component" value="Chromosome"/>
</dbReference>